<dbReference type="PROSITE" id="PS51257">
    <property type="entry name" value="PROKAR_LIPOPROTEIN"/>
    <property type="match status" value="1"/>
</dbReference>
<evidence type="ECO:0000256" key="2">
    <source>
        <dbReference type="SAM" id="SignalP"/>
    </source>
</evidence>
<dbReference type="Pfam" id="PF14262">
    <property type="entry name" value="Cthe_2159"/>
    <property type="match status" value="1"/>
</dbReference>
<protein>
    <submittedName>
        <fullName evidence="3">Carbohydrate-binding domain-containing protein</fullName>
    </submittedName>
</protein>
<gene>
    <name evidence="3" type="ORF">WMO26_05720</name>
</gene>
<feature type="compositionally biased region" description="Low complexity" evidence="1">
    <location>
        <begin position="324"/>
        <end position="339"/>
    </location>
</feature>
<dbReference type="RefSeq" id="WP_349218818.1">
    <property type="nucleotide sequence ID" value="NZ_JBBMFD010000007.1"/>
</dbReference>
<organism evidence="3 4">
    <name type="scientific">Solibaculum intestinale</name>
    <dbReference type="NCBI Taxonomy" id="3133165"/>
    <lineage>
        <taxon>Bacteria</taxon>
        <taxon>Bacillati</taxon>
        <taxon>Bacillota</taxon>
        <taxon>Clostridia</taxon>
        <taxon>Eubacteriales</taxon>
        <taxon>Oscillospiraceae</taxon>
        <taxon>Solibaculum</taxon>
    </lineage>
</organism>
<proteinExistence type="predicted"/>
<comment type="caution">
    <text evidence="3">The sequence shown here is derived from an EMBL/GenBank/DDBJ whole genome shotgun (WGS) entry which is preliminary data.</text>
</comment>
<feature type="region of interest" description="Disordered" evidence="1">
    <location>
        <begin position="426"/>
        <end position="447"/>
    </location>
</feature>
<evidence type="ECO:0000313" key="3">
    <source>
        <dbReference type="EMBL" id="MEQ2440324.1"/>
    </source>
</evidence>
<reference evidence="3 4" key="1">
    <citation type="submission" date="2024-03" db="EMBL/GenBank/DDBJ databases">
        <title>Human intestinal bacterial collection.</title>
        <authorList>
            <person name="Pauvert C."/>
            <person name="Hitch T.C.A."/>
            <person name="Clavel T."/>
        </authorList>
    </citation>
    <scope>NUCLEOTIDE SEQUENCE [LARGE SCALE GENOMIC DNA]</scope>
    <source>
        <strain evidence="3 4">CLA-JM-H44</strain>
    </source>
</reference>
<name>A0ABV1E0A8_9FIRM</name>
<evidence type="ECO:0000256" key="1">
    <source>
        <dbReference type="SAM" id="MobiDB-lite"/>
    </source>
</evidence>
<dbReference type="InterPro" id="IPR025584">
    <property type="entry name" value="Cthe_2159"/>
</dbReference>
<feature type="chain" id="PRO_5046160569" evidence="2">
    <location>
        <begin position="24"/>
        <end position="623"/>
    </location>
</feature>
<accession>A0ABV1E0A8</accession>
<keyword evidence="2" id="KW-0732">Signal</keyword>
<keyword evidence="4" id="KW-1185">Reference proteome</keyword>
<sequence length="623" mass="62762">MKRLFLMLFLAALLLMFSGCSLSDSAPSPSSSSKSAASSTQAANTATSTSAEGIDIEFSSRDLDVGYEENAATKIALDGAEVSLSGAGASYADGVVTIFAEGTYLVSGTLTDGQLVVDAADTDKIQLVLGGASITCKDHAALFVKQADKVFVTLAQGTENFLQSGAVYTLEEEDSNVDGVVFSRADLTFNGNGKLTINAAYKHAVVSKDDLVITGGTYEITAAKGGLYGKDCVKIADGTFLLETGTDGIQASNAEEEGRGYVYIAGGGFTITAGTDAIQAETVLRIDGGDFALITGGGSQNASIDSQGNANDTWGRWGPGGMGAAATPSSDSTDSSDSAKGLKAGSELVISGGGFDIDSSDDALHCNGTMHLHNGTYLIQTGDDGVHADGALTIDGGFITIEKSYEGLEGLSVTISGGDIQVTASDDGVNAAGGSDTAMPGRPGQSAFKSAADSDMFIRITGGTLTVNASGDGLDSNGNLYMEGGTVYVSGSSSDGNSALDYDGSAQVTGGTIIAAGMSGMAQGFSTSSAQCSVLYSFSSTLPAGTAVTLTDSQGNTLAAYSPAKSYQCVAISCPQMIQGETYTLSAGNQSQSITLSAMVTTQGNSGMGGGGMGGQQPGVGRW</sequence>
<feature type="compositionally biased region" description="Polar residues" evidence="1">
    <location>
        <begin position="300"/>
        <end position="312"/>
    </location>
</feature>
<feature type="signal peptide" evidence="2">
    <location>
        <begin position="1"/>
        <end position="23"/>
    </location>
</feature>
<evidence type="ECO:0000313" key="4">
    <source>
        <dbReference type="Proteomes" id="UP001489509"/>
    </source>
</evidence>
<dbReference type="EMBL" id="JBBMFD010000007">
    <property type="protein sequence ID" value="MEQ2440324.1"/>
    <property type="molecule type" value="Genomic_DNA"/>
</dbReference>
<feature type="region of interest" description="Disordered" evidence="1">
    <location>
        <begin position="300"/>
        <end position="340"/>
    </location>
</feature>
<dbReference type="Proteomes" id="UP001489509">
    <property type="component" value="Unassembled WGS sequence"/>
</dbReference>